<proteinExistence type="predicted"/>
<name>A0A2T9ZJT2_9FUNG</name>
<gene>
    <name evidence="1" type="ORF">BB560_000605</name>
</gene>
<evidence type="ECO:0000313" key="1">
    <source>
        <dbReference type="EMBL" id="PVV04873.1"/>
    </source>
</evidence>
<keyword evidence="2" id="KW-1185">Reference proteome</keyword>
<dbReference type="Proteomes" id="UP000245609">
    <property type="component" value="Unassembled WGS sequence"/>
</dbReference>
<dbReference type="EMBL" id="MBFS01000068">
    <property type="protein sequence ID" value="PVV04873.1"/>
    <property type="molecule type" value="Genomic_DNA"/>
</dbReference>
<accession>A0A2T9ZJT2</accession>
<reference evidence="1 2" key="1">
    <citation type="journal article" date="2018" name="MBio">
        <title>Comparative Genomics Reveals the Core Gene Toolbox for the Fungus-Insect Symbiosis.</title>
        <authorList>
            <person name="Wang Y."/>
            <person name="Stata M."/>
            <person name="Wang W."/>
            <person name="Stajich J.E."/>
            <person name="White M.M."/>
            <person name="Moncalvo J.M."/>
        </authorList>
    </citation>
    <scope>NUCLEOTIDE SEQUENCE [LARGE SCALE GENOMIC DNA]</scope>
    <source>
        <strain evidence="1 2">SC-DP-2</strain>
    </source>
</reference>
<organism evidence="1 2">
    <name type="scientific">Smittium megazygosporum</name>
    <dbReference type="NCBI Taxonomy" id="133381"/>
    <lineage>
        <taxon>Eukaryota</taxon>
        <taxon>Fungi</taxon>
        <taxon>Fungi incertae sedis</taxon>
        <taxon>Zoopagomycota</taxon>
        <taxon>Kickxellomycotina</taxon>
        <taxon>Harpellomycetes</taxon>
        <taxon>Harpellales</taxon>
        <taxon>Legeriomycetaceae</taxon>
        <taxon>Smittium</taxon>
    </lineage>
</organism>
<comment type="caution">
    <text evidence="1">The sequence shown here is derived from an EMBL/GenBank/DDBJ whole genome shotgun (WGS) entry which is preliminary data.</text>
</comment>
<sequence length="69" mass="7582">MSIPSQHFTTIKVGDLAQLGERATEDRTVPSSILGVPTLVSWPSGLRRRTQVAVSKEAGCLWKVRADYI</sequence>
<evidence type="ECO:0000313" key="2">
    <source>
        <dbReference type="Proteomes" id="UP000245609"/>
    </source>
</evidence>
<protein>
    <submittedName>
        <fullName evidence="1">Uncharacterized protein</fullName>
    </submittedName>
</protein>
<dbReference type="AlphaFoldDB" id="A0A2T9ZJT2"/>